<evidence type="ECO:0000256" key="2">
    <source>
        <dbReference type="ARBA" id="ARBA00005594"/>
    </source>
</evidence>
<gene>
    <name evidence="10 11" type="primary">lysS</name>
    <name evidence="11" type="ORF">APG10_01552</name>
    <name evidence="12" type="ORF">APG11_01619</name>
    <name evidence="13" type="ORF">APG12_01681</name>
</gene>
<keyword evidence="4 10" id="KW-0436">Ligase</keyword>
<name>A0A150II75_9EURY</name>
<evidence type="ECO:0000313" key="13">
    <source>
        <dbReference type="EMBL" id="KYC49089.1"/>
    </source>
</evidence>
<organism evidence="11 15">
    <name type="scientific">Candidatus Methanofastidiosum methylothiophilum</name>
    <dbReference type="NCBI Taxonomy" id="1705564"/>
    <lineage>
        <taxon>Archaea</taxon>
        <taxon>Methanobacteriati</taxon>
        <taxon>Methanobacteriota</taxon>
        <taxon>Stenosarchaea group</taxon>
        <taxon>Candidatus Methanofastidiosia</taxon>
        <taxon>Candidatus Methanofastidiosales</taxon>
        <taxon>Candidatus Methanofastidiosaceae</taxon>
        <taxon>Candidatus Methanofastidiosum</taxon>
    </lineage>
</organism>
<dbReference type="Proteomes" id="UP000092401">
    <property type="component" value="Unassembled WGS sequence"/>
</dbReference>
<protein>
    <recommendedName>
        <fullName evidence="10">Lysine--tRNA ligase</fullName>
        <ecNumber evidence="10">6.1.1.6</ecNumber>
    </recommendedName>
    <alternativeName>
        <fullName evidence="10">Lysyl-tRNA synthetase</fullName>
        <shortName evidence="10">LysRS</shortName>
    </alternativeName>
</protein>
<comment type="catalytic activity">
    <reaction evidence="9 10">
        <text>tRNA(Lys) + L-lysine + ATP = L-lysyl-tRNA(Lys) + AMP + diphosphate</text>
        <dbReference type="Rhea" id="RHEA:20792"/>
        <dbReference type="Rhea" id="RHEA-COMP:9696"/>
        <dbReference type="Rhea" id="RHEA-COMP:9697"/>
        <dbReference type="ChEBI" id="CHEBI:30616"/>
        <dbReference type="ChEBI" id="CHEBI:32551"/>
        <dbReference type="ChEBI" id="CHEBI:33019"/>
        <dbReference type="ChEBI" id="CHEBI:78442"/>
        <dbReference type="ChEBI" id="CHEBI:78529"/>
        <dbReference type="ChEBI" id="CHEBI:456215"/>
        <dbReference type="EC" id="6.1.1.6"/>
    </reaction>
</comment>
<evidence type="ECO:0000256" key="6">
    <source>
        <dbReference type="ARBA" id="ARBA00022840"/>
    </source>
</evidence>
<dbReference type="PATRIC" id="fig|1706437.3.peg.1626"/>
<evidence type="ECO:0000256" key="3">
    <source>
        <dbReference type="ARBA" id="ARBA00022490"/>
    </source>
</evidence>
<dbReference type="PATRIC" id="fig|1706438.3.peg.1685"/>
<dbReference type="GO" id="GO:0004824">
    <property type="term" value="F:lysine-tRNA ligase activity"/>
    <property type="evidence" value="ECO:0007669"/>
    <property type="project" value="UniProtKB-UniRule"/>
</dbReference>
<dbReference type="Gene3D" id="1.10.10.770">
    <property type="match status" value="1"/>
</dbReference>
<dbReference type="EMBL" id="LNJC01000048">
    <property type="protein sequence ID" value="KYC49089.1"/>
    <property type="molecule type" value="Genomic_DNA"/>
</dbReference>
<evidence type="ECO:0000256" key="4">
    <source>
        <dbReference type="ARBA" id="ARBA00022598"/>
    </source>
</evidence>
<keyword evidence="3 10" id="KW-0963">Cytoplasm</keyword>
<evidence type="ECO:0000256" key="1">
    <source>
        <dbReference type="ARBA" id="ARBA00004496"/>
    </source>
</evidence>
<dbReference type="Proteomes" id="UP000091929">
    <property type="component" value="Unassembled WGS sequence"/>
</dbReference>
<keyword evidence="7 10" id="KW-0648">Protein biosynthesis</keyword>
<evidence type="ECO:0000313" key="12">
    <source>
        <dbReference type="EMBL" id="KYC46861.1"/>
    </source>
</evidence>
<dbReference type="SUPFAM" id="SSF52374">
    <property type="entry name" value="Nucleotidylyl transferase"/>
    <property type="match status" value="1"/>
</dbReference>
<accession>A0A150IVR6</accession>
<accession>A0A150II75</accession>
<proteinExistence type="inferred from homology"/>
<comment type="subcellular location">
    <subcellularLocation>
        <location evidence="1 10">Cytoplasm</location>
    </subcellularLocation>
</comment>
<dbReference type="EMBL" id="LNGE01000050">
    <property type="protein sequence ID" value="KYC44647.1"/>
    <property type="molecule type" value="Genomic_DNA"/>
</dbReference>
<evidence type="ECO:0000256" key="5">
    <source>
        <dbReference type="ARBA" id="ARBA00022741"/>
    </source>
</evidence>
<dbReference type="NCBIfam" id="TIGR00467">
    <property type="entry name" value="lysS_arch"/>
    <property type="match status" value="1"/>
</dbReference>
<dbReference type="Gene3D" id="6.10.20.10">
    <property type="entry name" value="Lysine tRNA ligase, stem contact fold domain"/>
    <property type="match status" value="1"/>
</dbReference>
<dbReference type="AlphaFoldDB" id="A0A150II75"/>
<comment type="caution">
    <text evidence="11">The sequence shown here is derived from an EMBL/GenBank/DDBJ whole genome shotgun (WGS) entry which is preliminary data.</text>
</comment>
<sequence>MHWASTFAERIIAERGEKKEYICESGVTPSGFCHIGHFREAITTSLVALALKDMGHNSRHIHMWDDYDRFRKVPSNVPSSYSEFIGLPDYKVPDPDGCHKSFADHFMEPFEVSLSEAGMKPDFLRASEQYKNGVYKDNIKIALDKREKLIELLNSQRGGEKLAPDWYPVSVYCPKCGKDLTKIISFDGEYSLSYSCKCGFEETVDIRKANYIKLKWRVDWPSRWAELGVDYEPYGKDHGTQGGSADTGQKIIQEIFNKPPIIGVTYEFVSLKGASGKMSSSKGNVILPSDILSVMEPDVLRYLFVKTKPTKELKIALDLDFLNVYDEFDRVETTYFSDEEINKREKYDKLYEFSNIWGYKALPAQPSFRFMSVLVQITSDVDRIIKILKKEGHLKSELSETDIERIKTRAKLASNWVKLYAPDMVKFEILAEAPKIELSKEQKEGLKIISDLVQGEDLTDVELHNKIYEIATNIPIEPKNLFGAIYQVLIGKDSGPKAAAFINALEKDFVVERFRSY</sequence>
<dbReference type="InterPro" id="IPR002904">
    <property type="entry name" value="Lys-tRNA-ligase"/>
</dbReference>
<keyword evidence="8 10" id="KW-0030">Aminoacyl-tRNA synthetase</keyword>
<dbReference type="InterPro" id="IPR020751">
    <property type="entry name" value="aa-tRNA-synth_I_codon-bd_sub2"/>
</dbReference>
<keyword evidence="5 10" id="KW-0547">Nucleotide-binding</keyword>
<dbReference type="GO" id="GO:0005524">
    <property type="term" value="F:ATP binding"/>
    <property type="evidence" value="ECO:0007669"/>
    <property type="project" value="UniProtKB-UniRule"/>
</dbReference>
<dbReference type="GO" id="GO:0006430">
    <property type="term" value="P:lysyl-tRNA aminoacylation"/>
    <property type="evidence" value="ECO:0007669"/>
    <property type="project" value="UniProtKB-UniRule"/>
</dbReference>
<dbReference type="PATRIC" id="fig|1706436.3.peg.1570"/>
<evidence type="ECO:0000256" key="10">
    <source>
        <dbReference type="HAMAP-Rule" id="MF_00177"/>
    </source>
</evidence>
<dbReference type="Pfam" id="PF01921">
    <property type="entry name" value="tRNA-synt_1f"/>
    <property type="match status" value="1"/>
</dbReference>
<dbReference type="HAMAP" id="MF_00177">
    <property type="entry name" value="Lys_tRNA_synth_class1"/>
    <property type="match status" value="1"/>
</dbReference>
<dbReference type="Gene3D" id="1.10.10.350">
    <property type="match status" value="1"/>
</dbReference>
<dbReference type="SUPFAM" id="SSF48163">
    <property type="entry name" value="An anticodon-binding domain of class I aminoacyl-tRNA synthetases"/>
    <property type="match status" value="1"/>
</dbReference>
<reference evidence="14 15" key="1">
    <citation type="journal article" date="2016" name="ISME J.">
        <title>Chasing the elusive Euryarchaeota class WSA2: genomes reveal a uniquely fastidious methyl-reducing methanogen.</title>
        <authorList>
            <person name="Nobu M.K."/>
            <person name="Narihiro T."/>
            <person name="Kuroda K."/>
            <person name="Mei R."/>
            <person name="Liu W.T."/>
        </authorList>
    </citation>
    <scope>NUCLEOTIDE SEQUENCE [LARGE SCALE GENOMIC DNA]</scope>
    <source>
        <strain evidence="11">B03fssc0709_Meth_Bin005</strain>
        <strain evidence="12">B15fssc0709_Meth_Bin003</strain>
        <strain evidence="13">BMIXfssc0709_Meth_Bin006</strain>
    </source>
</reference>
<comment type="similarity">
    <text evidence="2 10">Belongs to the class-I aminoacyl-tRNA synthetase family.</text>
</comment>
<dbReference type="EMBL" id="LNGF01000042">
    <property type="protein sequence ID" value="KYC46861.1"/>
    <property type="molecule type" value="Genomic_DNA"/>
</dbReference>
<feature type="short sequence motif" description="'KMSKS' region" evidence="10">
    <location>
        <begin position="277"/>
        <end position="281"/>
    </location>
</feature>
<evidence type="ECO:0000256" key="9">
    <source>
        <dbReference type="ARBA" id="ARBA00048573"/>
    </source>
</evidence>
<dbReference type="InterPro" id="IPR014729">
    <property type="entry name" value="Rossmann-like_a/b/a_fold"/>
</dbReference>
<dbReference type="Proteomes" id="UP000092403">
    <property type="component" value="Unassembled WGS sequence"/>
</dbReference>
<comment type="caution">
    <text evidence="10">Lacks conserved residue(s) required for the propagation of feature annotation.</text>
</comment>
<evidence type="ECO:0000256" key="7">
    <source>
        <dbReference type="ARBA" id="ARBA00022917"/>
    </source>
</evidence>
<dbReference type="EC" id="6.1.1.6" evidence="10"/>
<accession>A0A150IP82</accession>
<evidence type="ECO:0000313" key="14">
    <source>
        <dbReference type="Proteomes" id="UP000091929"/>
    </source>
</evidence>
<keyword evidence="6 10" id="KW-0067">ATP-binding</keyword>
<dbReference type="PANTHER" id="PTHR37940">
    <property type="entry name" value="LYSINE--TRNA LIGASE"/>
    <property type="match status" value="1"/>
</dbReference>
<evidence type="ECO:0000313" key="11">
    <source>
        <dbReference type="EMBL" id="KYC44647.1"/>
    </source>
</evidence>
<evidence type="ECO:0000256" key="8">
    <source>
        <dbReference type="ARBA" id="ARBA00023146"/>
    </source>
</evidence>
<dbReference type="PANTHER" id="PTHR37940:SF1">
    <property type="entry name" value="LYSINE--TRNA LIGASE"/>
    <property type="match status" value="1"/>
</dbReference>
<dbReference type="GO" id="GO:0000049">
    <property type="term" value="F:tRNA binding"/>
    <property type="evidence" value="ECO:0007669"/>
    <property type="project" value="InterPro"/>
</dbReference>
<evidence type="ECO:0000313" key="15">
    <source>
        <dbReference type="Proteomes" id="UP000092401"/>
    </source>
</evidence>
<dbReference type="InterPro" id="IPR008925">
    <property type="entry name" value="aa_tRNA-synth_I_cd-bd_sf"/>
</dbReference>
<dbReference type="Gene3D" id="3.40.50.620">
    <property type="entry name" value="HUPs"/>
    <property type="match status" value="2"/>
</dbReference>
<dbReference type="InterPro" id="IPR042078">
    <property type="entry name" value="Lys-tRNA-ligase_SC_fold"/>
</dbReference>
<dbReference type="GO" id="GO:0005737">
    <property type="term" value="C:cytoplasm"/>
    <property type="evidence" value="ECO:0007669"/>
    <property type="project" value="UniProtKB-SubCell"/>
</dbReference>